<dbReference type="Proteomes" id="UP000020077">
    <property type="component" value="Unassembled WGS sequence"/>
</dbReference>
<comment type="caution">
    <text evidence="1">The sequence shown here is derived from an EMBL/GenBank/DDBJ whole genome shotgun (WGS) entry which is preliminary data.</text>
</comment>
<protein>
    <submittedName>
        <fullName evidence="1">Uncharacterized protein</fullName>
    </submittedName>
</protein>
<dbReference type="AlphaFoldDB" id="A0A080LTY6"/>
<organism evidence="1 2">
    <name type="scientific">Candidatus Accumulibacter phosphatis</name>
    <dbReference type="NCBI Taxonomy" id="327160"/>
    <lineage>
        <taxon>Bacteria</taxon>
        <taxon>Pseudomonadati</taxon>
        <taxon>Pseudomonadota</taxon>
        <taxon>Betaproteobacteria</taxon>
        <taxon>Candidatus Accumulibacter</taxon>
    </lineage>
</organism>
<evidence type="ECO:0000313" key="1">
    <source>
        <dbReference type="EMBL" id="KFB71050.1"/>
    </source>
</evidence>
<name>A0A080LTY6_9PROT</name>
<accession>A0A080LTY6</accession>
<dbReference type="EMBL" id="JDVG02000603">
    <property type="protein sequence ID" value="KFB71050.1"/>
    <property type="molecule type" value="Genomic_DNA"/>
</dbReference>
<gene>
    <name evidence="1" type="ORF">AW09_003831</name>
</gene>
<proteinExistence type="predicted"/>
<reference evidence="1 2" key="1">
    <citation type="submission" date="2014-02" db="EMBL/GenBank/DDBJ databases">
        <title>Expanding our view of genomic diversity in Candidatus Accumulibacter clades.</title>
        <authorList>
            <person name="Skennerton C.T."/>
            <person name="Barr J.J."/>
            <person name="Slater F.R."/>
            <person name="Bond P.L."/>
            <person name="Tyson G.W."/>
        </authorList>
    </citation>
    <scope>NUCLEOTIDE SEQUENCE [LARGE SCALE GENOMIC DNA]</scope>
    <source>
        <strain evidence="2">BA-91</strain>
    </source>
</reference>
<sequence length="266" mass="28845">MPAADHVIDIDGLVYATDFQGFDKAMNARSAAGAEVDLRPWPLREHLAALDECVVPTAHGLTLDTRELSRRVLAHSGVAEDAQTRFAPLALWWASGGETSPAALGGGWYDCGGVRLHLRPWTSGERFRAMSRCRRAGADGERFDLGAYLRAMLETSVVTVEPARALDELDSGATRSLLEAVVALNVVSPEELADGIPDTPEADRITLRLCRALGWTPTQVWATPAVEMDRLLRLLDRTAASESAAPTRVARLADHPDATVIRIEDD</sequence>
<evidence type="ECO:0000313" key="2">
    <source>
        <dbReference type="Proteomes" id="UP000020077"/>
    </source>
</evidence>